<keyword evidence="9" id="KW-0862">Zinc</keyword>
<dbReference type="InterPro" id="IPR050628">
    <property type="entry name" value="SNF2_RAD54_helicase_TF"/>
</dbReference>
<dbReference type="InterPro" id="IPR013083">
    <property type="entry name" value="Znf_RING/FYVE/PHD"/>
</dbReference>
<name>A0AAD7J5D8_9AGAR</name>
<sequence length="1108" mass="124090">MSDDAEMTFNERPPLFFAGSDDEEENEDVLMEPPADGPDSSSPSRASSRLFSVDGSDDEKDQVAAGPQKRPINVDDDSDPEEIESVQPRTPLKSRTASQTTESKAEPSRKASKSAAPPAKKRRVSSPTPPDFPPTYIGEVVFGHAWSNVSGKGYIKMGEEVKIMREPQGDAKKSGSSTTKKTGDGKKQMSITAMMKQPAKTPKNKKTDTIVRLYNSRGFEFGRLPQDQSSWMAKLLDLGIVEFRGKMTDCPDKLSTGATLIVTADIYLLPGAFKPPTLMFSEGAETLDEQTLRERKASILKLFDVVGLRPQAGANFSGRKPDEQIHAEAMKKIEQRKAKKVTEIVGDGEEVEVEDGEELTENDLDMIYQKAQKGDRTMGEMEPPSTFTFTLRGYQKQALLWMHSLELGKMDAREAASMHPLWSQYAFPHPNNGGVIDLTADEIPFYFNPYSGELSLEFPKAERTGRGGILADVGKTIELAALIHTNCAPDTDRPVDEPVPGKQRQLKLNNAFKKAPRRKTQRPPSATLIVAPTSLLSQWEGELQRCSKPGTLKIVLWHGQNRLDLEDVLEEDDDEDDDGDKVIKVVITSYGVLASEHAKSEKSSSKSPVFEIEWLRVVLDEAHSCKSRSSKTAKAVYALNARRRWAVTGTPIVNRLEDLYSLLKFLDFRPWSDFSFFRSFITLPFLAHDSKAIEIVQIILESILLRREKTMLDTNGKRIVELPQKEVVVEHLEFSSLERKIYNSLFNTAKRDFQQLDAKGLVGKNYTHILAMLMRLRRAVLHPNLVLSADDERSIPDDGGETVDVNELIKRFANDDKAGDGSGNVFAQNALKDLELDEADAECPMCMDVMESPMIIPECMHRCCKDCIVTYCASAEEKGEEARCPTCLRGPFKESDLIEVFRPPVSSQDPQPSVVLRKNDFHSSTKLDALIQNLRKLREQDPCFRAVVFSQFTSFLDLIQIVLKRERFEQYRFDGSMDVKKRAAALEEFKAPTRKPKVLVVSLKAGGVGLNLTTANHVFMMDCWWNAATESQAIDRVHRIGQEKTVYVKHFIIANTIEGRILRIQKRKTAIVKEAFRGSDSKGSGRSDPESIENLKIMFGEDIDEDEA</sequence>
<keyword evidence="19" id="KW-1185">Reference proteome</keyword>
<dbReference type="Pfam" id="PF00176">
    <property type="entry name" value="SNF2-rel_dom"/>
    <property type="match status" value="1"/>
</dbReference>
<keyword evidence="10" id="KW-0067">ATP-binding</keyword>
<dbReference type="InterPro" id="IPR038718">
    <property type="entry name" value="SNF2-like_sf"/>
</dbReference>
<evidence type="ECO:0000313" key="18">
    <source>
        <dbReference type="EMBL" id="KAJ7757505.1"/>
    </source>
</evidence>
<dbReference type="Gene3D" id="3.30.40.10">
    <property type="entry name" value="Zinc/RING finger domain, C3HC4 (zinc finger)"/>
    <property type="match status" value="1"/>
</dbReference>
<evidence type="ECO:0000256" key="9">
    <source>
        <dbReference type="ARBA" id="ARBA00022833"/>
    </source>
</evidence>
<dbReference type="SUPFAM" id="SSF57850">
    <property type="entry name" value="RING/U-box"/>
    <property type="match status" value="1"/>
</dbReference>
<keyword evidence="5" id="KW-0227">DNA damage</keyword>
<evidence type="ECO:0000256" key="1">
    <source>
        <dbReference type="ARBA" id="ARBA00004123"/>
    </source>
</evidence>
<dbReference type="InterPro" id="IPR027417">
    <property type="entry name" value="P-loop_NTPase"/>
</dbReference>
<evidence type="ECO:0000259" key="17">
    <source>
        <dbReference type="PROSITE" id="PS51194"/>
    </source>
</evidence>
<dbReference type="GO" id="GO:0003676">
    <property type="term" value="F:nucleic acid binding"/>
    <property type="evidence" value="ECO:0007669"/>
    <property type="project" value="InterPro"/>
</dbReference>
<evidence type="ECO:0000256" key="13">
    <source>
        <dbReference type="PROSITE-ProRule" id="PRU00175"/>
    </source>
</evidence>
<keyword evidence="7" id="KW-0378">Hydrolase</keyword>
<evidence type="ECO:0000256" key="14">
    <source>
        <dbReference type="SAM" id="MobiDB-lite"/>
    </source>
</evidence>
<dbReference type="Pfam" id="PF00097">
    <property type="entry name" value="zf-C3HC4"/>
    <property type="match status" value="1"/>
</dbReference>
<dbReference type="SMART" id="SM00910">
    <property type="entry name" value="HIRAN"/>
    <property type="match status" value="1"/>
</dbReference>
<evidence type="ECO:0000256" key="10">
    <source>
        <dbReference type="ARBA" id="ARBA00022840"/>
    </source>
</evidence>
<feature type="domain" description="Helicase ATP-binding" evidence="16">
    <location>
        <begin position="522"/>
        <end position="669"/>
    </location>
</feature>
<keyword evidence="12" id="KW-0539">Nucleus</keyword>
<dbReference type="InterPro" id="IPR014001">
    <property type="entry name" value="Helicase_ATP-bd"/>
</dbReference>
<dbReference type="InterPro" id="IPR018957">
    <property type="entry name" value="Znf_C3HC4_RING-type"/>
</dbReference>
<evidence type="ECO:0000256" key="3">
    <source>
        <dbReference type="ARBA" id="ARBA00022723"/>
    </source>
</evidence>
<evidence type="ECO:0000259" key="16">
    <source>
        <dbReference type="PROSITE" id="PS51192"/>
    </source>
</evidence>
<keyword evidence="8" id="KW-0347">Helicase</keyword>
<dbReference type="Pfam" id="PF08797">
    <property type="entry name" value="HIRAN"/>
    <property type="match status" value="1"/>
</dbReference>
<dbReference type="PROSITE" id="PS51192">
    <property type="entry name" value="HELICASE_ATP_BIND_1"/>
    <property type="match status" value="1"/>
</dbReference>
<dbReference type="GO" id="GO:0006281">
    <property type="term" value="P:DNA repair"/>
    <property type="evidence" value="ECO:0007669"/>
    <property type="project" value="UniProtKB-KW"/>
</dbReference>
<dbReference type="Pfam" id="PF00271">
    <property type="entry name" value="Helicase_C"/>
    <property type="match status" value="1"/>
</dbReference>
<dbReference type="AlphaFoldDB" id="A0AAD7J5D8"/>
<dbReference type="SMART" id="SM00490">
    <property type="entry name" value="HELICc"/>
    <property type="match status" value="1"/>
</dbReference>
<feature type="compositionally biased region" description="Low complexity" evidence="14">
    <location>
        <begin position="33"/>
        <end position="49"/>
    </location>
</feature>
<dbReference type="Proteomes" id="UP001215598">
    <property type="component" value="Unassembled WGS sequence"/>
</dbReference>
<feature type="domain" description="Helicase C-terminal" evidence="17">
    <location>
        <begin position="929"/>
        <end position="1077"/>
    </location>
</feature>
<dbReference type="Gene3D" id="3.40.50.10810">
    <property type="entry name" value="Tandem AAA-ATPase domain"/>
    <property type="match status" value="1"/>
</dbReference>
<evidence type="ECO:0000256" key="11">
    <source>
        <dbReference type="ARBA" id="ARBA00023204"/>
    </source>
</evidence>
<evidence type="ECO:0000259" key="15">
    <source>
        <dbReference type="PROSITE" id="PS50089"/>
    </source>
</evidence>
<keyword evidence="3" id="KW-0479">Metal-binding</keyword>
<dbReference type="GO" id="GO:0008094">
    <property type="term" value="F:ATP-dependent activity, acting on DNA"/>
    <property type="evidence" value="ECO:0007669"/>
    <property type="project" value="TreeGrafter"/>
</dbReference>
<feature type="compositionally biased region" description="Acidic residues" evidence="14">
    <location>
        <begin position="74"/>
        <end position="84"/>
    </location>
</feature>
<evidence type="ECO:0000256" key="12">
    <source>
        <dbReference type="ARBA" id="ARBA00023242"/>
    </source>
</evidence>
<evidence type="ECO:0000256" key="2">
    <source>
        <dbReference type="ARBA" id="ARBA00007025"/>
    </source>
</evidence>
<feature type="compositionally biased region" description="Acidic residues" evidence="14">
    <location>
        <begin position="20"/>
        <end position="30"/>
    </location>
</feature>
<accession>A0AAD7J5D8</accession>
<dbReference type="CDD" id="cd18008">
    <property type="entry name" value="DEXDc_SHPRH-like"/>
    <property type="match status" value="1"/>
</dbReference>
<comment type="similarity">
    <text evidence="2">Belongs to the SNF2/RAD54 helicase family.</text>
</comment>
<evidence type="ECO:0000313" key="19">
    <source>
        <dbReference type="Proteomes" id="UP001215598"/>
    </source>
</evidence>
<reference evidence="18" key="1">
    <citation type="submission" date="2023-03" db="EMBL/GenBank/DDBJ databases">
        <title>Massive genome expansion in bonnet fungi (Mycena s.s.) driven by repeated elements and novel gene families across ecological guilds.</title>
        <authorList>
            <consortium name="Lawrence Berkeley National Laboratory"/>
            <person name="Harder C.B."/>
            <person name="Miyauchi S."/>
            <person name="Viragh M."/>
            <person name="Kuo A."/>
            <person name="Thoen E."/>
            <person name="Andreopoulos B."/>
            <person name="Lu D."/>
            <person name="Skrede I."/>
            <person name="Drula E."/>
            <person name="Henrissat B."/>
            <person name="Morin E."/>
            <person name="Kohler A."/>
            <person name="Barry K."/>
            <person name="LaButti K."/>
            <person name="Morin E."/>
            <person name="Salamov A."/>
            <person name="Lipzen A."/>
            <person name="Mereny Z."/>
            <person name="Hegedus B."/>
            <person name="Baldrian P."/>
            <person name="Stursova M."/>
            <person name="Weitz H."/>
            <person name="Taylor A."/>
            <person name="Grigoriev I.V."/>
            <person name="Nagy L.G."/>
            <person name="Martin F."/>
            <person name="Kauserud H."/>
        </authorList>
    </citation>
    <scope>NUCLEOTIDE SEQUENCE</scope>
    <source>
        <strain evidence="18">CBHHK182m</strain>
    </source>
</reference>
<dbReference type="InterPro" id="IPR014905">
    <property type="entry name" value="HIRAN"/>
</dbReference>
<gene>
    <name evidence="18" type="ORF">B0H16DRAFT_1823752</name>
</gene>
<keyword evidence="6 13" id="KW-0863">Zinc-finger</keyword>
<keyword evidence="11" id="KW-0234">DNA repair</keyword>
<dbReference type="PANTHER" id="PTHR45626:SF22">
    <property type="entry name" value="DNA REPAIR PROTEIN RAD5"/>
    <property type="match status" value="1"/>
</dbReference>
<dbReference type="Gene3D" id="3.40.50.300">
    <property type="entry name" value="P-loop containing nucleotide triphosphate hydrolases"/>
    <property type="match status" value="1"/>
</dbReference>
<keyword evidence="4" id="KW-0547">Nucleotide-binding</keyword>
<feature type="region of interest" description="Disordered" evidence="14">
    <location>
        <begin position="1"/>
        <end position="133"/>
    </location>
</feature>
<dbReference type="InterPro" id="IPR001650">
    <property type="entry name" value="Helicase_C-like"/>
</dbReference>
<organism evidence="18 19">
    <name type="scientific">Mycena metata</name>
    <dbReference type="NCBI Taxonomy" id="1033252"/>
    <lineage>
        <taxon>Eukaryota</taxon>
        <taxon>Fungi</taxon>
        <taxon>Dikarya</taxon>
        <taxon>Basidiomycota</taxon>
        <taxon>Agaricomycotina</taxon>
        <taxon>Agaricomycetes</taxon>
        <taxon>Agaricomycetidae</taxon>
        <taxon>Agaricales</taxon>
        <taxon>Marasmiineae</taxon>
        <taxon>Mycenaceae</taxon>
        <taxon>Mycena</taxon>
    </lineage>
</organism>
<comment type="caution">
    <text evidence="18">The sequence shown here is derived from an EMBL/GenBank/DDBJ whole genome shotgun (WGS) entry which is preliminary data.</text>
</comment>
<evidence type="ECO:0000256" key="8">
    <source>
        <dbReference type="ARBA" id="ARBA00022806"/>
    </source>
</evidence>
<feature type="domain" description="RING-type" evidence="15">
    <location>
        <begin position="843"/>
        <end position="887"/>
    </location>
</feature>
<dbReference type="GO" id="GO:0008270">
    <property type="term" value="F:zinc ion binding"/>
    <property type="evidence" value="ECO:0007669"/>
    <property type="project" value="UniProtKB-KW"/>
</dbReference>
<dbReference type="GO" id="GO:0016818">
    <property type="term" value="F:hydrolase activity, acting on acid anhydrides, in phosphorus-containing anhydrides"/>
    <property type="evidence" value="ECO:0007669"/>
    <property type="project" value="InterPro"/>
</dbReference>
<dbReference type="SMART" id="SM00184">
    <property type="entry name" value="RING"/>
    <property type="match status" value="1"/>
</dbReference>
<dbReference type="InterPro" id="IPR000330">
    <property type="entry name" value="SNF2_N"/>
</dbReference>
<comment type="subcellular location">
    <subcellularLocation>
        <location evidence="1">Nucleus</location>
    </subcellularLocation>
</comment>
<dbReference type="CDD" id="cd18793">
    <property type="entry name" value="SF2_C_SNF"/>
    <property type="match status" value="1"/>
</dbReference>
<evidence type="ECO:0000256" key="5">
    <source>
        <dbReference type="ARBA" id="ARBA00022763"/>
    </source>
</evidence>
<protein>
    <submittedName>
        <fullName evidence="18">DNA repair protein RAD5</fullName>
    </submittedName>
</protein>
<dbReference type="PANTHER" id="PTHR45626">
    <property type="entry name" value="TRANSCRIPTION TERMINATION FACTOR 2-RELATED"/>
    <property type="match status" value="1"/>
</dbReference>
<dbReference type="SUPFAM" id="SSF52540">
    <property type="entry name" value="P-loop containing nucleoside triphosphate hydrolases"/>
    <property type="match status" value="2"/>
</dbReference>
<dbReference type="InterPro" id="IPR049730">
    <property type="entry name" value="SNF2/RAD54-like_C"/>
</dbReference>
<evidence type="ECO:0000256" key="4">
    <source>
        <dbReference type="ARBA" id="ARBA00022741"/>
    </source>
</evidence>
<dbReference type="SMART" id="SM00487">
    <property type="entry name" value="DEXDc"/>
    <property type="match status" value="1"/>
</dbReference>
<dbReference type="GO" id="GO:0004386">
    <property type="term" value="F:helicase activity"/>
    <property type="evidence" value="ECO:0007669"/>
    <property type="project" value="UniProtKB-KW"/>
</dbReference>
<dbReference type="InterPro" id="IPR001841">
    <property type="entry name" value="Znf_RING"/>
</dbReference>
<dbReference type="PROSITE" id="PS50089">
    <property type="entry name" value="ZF_RING_2"/>
    <property type="match status" value="1"/>
</dbReference>
<dbReference type="GO" id="GO:0005634">
    <property type="term" value="C:nucleus"/>
    <property type="evidence" value="ECO:0007669"/>
    <property type="project" value="UniProtKB-SubCell"/>
</dbReference>
<dbReference type="EMBL" id="JARKIB010000044">
    <property type="protein sequence ID" value="KAJ7757505.1"/>
    <property type="molecule type" value="Genomic_DNA"/>
</dbReference>
<evidence type="ECO:0000256" key="7">
    <source>
        <dbReference type="ARBA" id="ARBA00022801"/>
    </source>
</evidence>
<proteinExistence type="inferred from homology"/>
<evidence type="ECO:0000256" key="6">
    <source>
        <dbReference type="ARBA" id="ARBA00022771"/>
    </source>
</evidence>
<dbReference type="PROSITE" id="PS51194">
    <property type="entry name" value="HELICASE_CTER"/>
    <property type="match status" value="1"/>
</dbReference>
<dbReference type="GO" id="GO:0005524">
    <property type="term" value="F:ATP binding"/>
    <property type="evidence" value="ECO:0007669"/>
    <property type="project" value="UniProtKB-KW"/>
</dbReference>
<feature type="region of interest" description="Disordered" evidence="14">
    <location>
        <begin position="165"/>
        <end position="189"/>
    </location>
</feature>